<feature type="transmembrane region" description="Helical" evidence="1">
    <location>
        <begin position="6"/>
        <end position="23"/>
    </location>
</feature>
<evidence type="ECO:0000313" key="2">
    <source>
        <dbReference type="EMBL" id="VAX25657.1"/>
    </source>
</evidence>
<dbReference type="AlphaFoldDB" id="A0A3B1DAH6"/>
<dbReference type="EMBL" id="UOGD01000305">
    <property type="protein sequence ID" value="VAX25657.1"/>
    <property type="molecule type" value="Genomic_DNA"/>
</dbReference>
<gene>
    <name evidence="2" type="ORF">MNBD_IGNAVI01-2502</name>
</gene>
<keyword evidence="1" id="KW-0812">Transmembrane</keyword>
<proteinExistence type="predicted"/>
<organism evidence="2">
    <name type="scientific">hydrothermal vent metagenome</name>
    <dbReference type="NCBI Taxonomy" id="652676"/>
    <lineage>
        <taxon>unclassified sequences</taxon>
        <taxon>metagenomes</taxon>
        <taxon>ecological metagenomes</taxon>
    </lineage>
</organism>
<keyword evidence="1" id="KW-0472">Membrane</keyword>
<accession>A0A3B1DAH6</accession>
<reference evidence="2" key="1">
    <citation type="submission" date="2018-06" db="EMBL/GenBank/DDBJ databases">
        <authorList>
            <person name="Zhirakovskaya E."/>
        </authorList>
    </citation>
    <scope>NUCLEOTIDE SEQUENCE</scope>
</reference>
<evidence type="ECO:0000256" key="1">
    <source>
        <dbReference type="SAM" id="Phobius"/>
    </source>
</evidence>
<name>A0A3B1DAH6_9ZZZZ</name>
<keyword evidence="1" id="KW-1133">Transmembrane helix</keyword>
<sequence>MKSLIFMGDFFINIFLFIILSFHKRGNIGISSKKDYFINIFLLDKT</sequence>
<protein>
    <submittedName>
        <fullName evidence="2">Uncharacterized protein</fullName>
    </submittedName>
</protein>